<dbReference type="GO" id="GO:0004722">
    <property type="term" value="F:protein serine/threonine phosphatase activity"/>
    <property type="evidence" value="ECO:0007669"/>
    <property type="project" value="UniProtKB-EC"/>
</dbReference>
<evidence type="ECO:0000256" key="10">
    <source>
        <dbReference type="ARBA" id="ARBA00023002"/>
    </source>
</evidence>
<dbReference type="SMART" id="SM00156">
    <property type="entry name" value="PP2Ac"/>
    <property type="match status" value="1"/>
</dbReference>
<keyword evidence="17" id="KW-0472">Membrane</keyword>
<evidence type="ECO:0000313" key="20">
    <source>
        <dbReference type="Proteomes" id="UP001059596"/>
    </source>
</evidence>
<keyword evidence="9" id="KW-0443">Lipid metabolism</keyword>
<evidence type="ECO:0000256" key="16">
    <source>
        <dbReference type="RuleBase" id="RU004273"/>
    </source>
</evidence>
<feature type="transmembrane region" description="Helical" evidence="17">
    <location>
        <begin position="280"/>
        <end position="304"/>
    </location>
</feature>
<keyword evidence="6" id="KW-0479">Metal-binding</keyword>
<sequence length="590" mass="66293">MSDADRLVANLRRVPVRLPKEMEVRQLCRSLSDLLAGESNLLSLQSPQIVCGDIHGQFQDLLHLLDLGGSVGEHSYLFLGDLVDRGKNSVETFLLLAALKVKNPGQVSLLRGNHECRSATRSYGFYEECLAQYGSANVWRMCCRVFDLLPLAAIIDGKIFCVHGGLSPQIQQLDEFHKLDRFHEIPESGCIADLLWSDPHEASGWTASPRGHGQLFGRDVVEEFNRRNGISLICRAHQLAAEGFRWHFGQQLVTIWSAPNYCYRCGNKAAILRLNSVGDYGFFVPIAVGVVAVVAGALIVHYLLNKKSTKPRREPNRTARLRTLVDPNDKYLLPLIEKENLSHDTRRLRFGLPSKQHVLGLPVGQHIHLIATIDNELVIRPYTPISSDEDVGYVDLVVKVYFKDSHPKFPAGGKMTQHLEQLELGDKISFRGPSGRLQYLGNGTFSIKKLRKDPPKHVSAKRVNMIAGGTGITPMLQLAREVLKRSDKDKTELALLFANQSEKDILLRTELDELAQKHPDQFKVWYTVDKAGEAWSYNTGHVNDDMMQQHLYPPDVDTLCLLCGPPPMVNYTCIPGLERLGHRAEQRFSY</sequence>
<evidence type="ECO:0000256" key="7">
    <source>
        <dbReference type="ARBA" id="ARBA00022801"/>
    </source>
</evidence>
<evidence type="ECO:0000256" key="5">
    <source>
        <dbReference type="ARBA" id="ARBA00022630"/>
    </source>
</evidence>
<keyword evidence="11" id="KW-0756">Sterol biosynthesis</keyword>
<evidence type="ECO:0000256" key="1">
    <source>
        <dbReference type="ARBA" id="ARBA00001936"/>
    </source>
</evidence>
<dbReference type="EC" id="3.1.3.16" evidence="16"/>
<comment type="caution">
    <text evidence="19">The sequence shown here is derived from an EMBL/GenBank/DDBJ whole genome shotgun (WGS) entry which is preliminary data.</text>
</comment>
<keyword evidence="7 16" id="KW-0378">Hydrolase</keyword>
<comment type="similarity">
    <text evidence="16">Belongs to the PPP phosphatase family.</text>
</comment>
<dbReference type="PROSITE" id="PS51384">
    <property type="entry name" value="FAD_FR"/>
    <property type="match status" value="1"/>
</dbReference>
<keyword evidence="15" id="KW-0753">Steroid metabolism</keyword>
<dbReference type="InterPro" id="IPR039261">
    <property type="entry name" value="FNR_nucleotide-bd"/>
</dbReference>
<dbReference type="Pfam" id="PF00970">
    <property type="entry name" value="FAD_binding_6"/>
    <property type="match status" value="1"/>
</dbReference>
<evidence type="ECO:0000256" key="11">
    <source>
        <dbReference type="ARBA" id="ARBA00023011"/>
    </source>
</evidence>
<dbReference type="GO" id="GO:0046872">
    <property type="term" value="F:metal ion binding"/>
    <property type="evidence" value="ECO:0007669"/>
    <property type="project" value="UniProtKB-KW"/>
</dbReference>
<evidence type="ECO:0000256" key="15">
    <source>
        <dbReference type="ARBA" id="ARBA00023221"/>
    </source>
</evidence>
<dbReference type="InterPro" id="IPR017927">
    <property type="entry name" value="FAD-bd_FR_type"/>
</dbReference>
<keyword evidence="10" id="KW-0560">Oxidoreductase</keyword>
<keyword evidence="5" id="KW-0285">Flavoprotein</keyword>
<dbReference type="Gene3D" id="3.60.21.10">
    <property type="match status" value="1"/>
</dbReference>
<keyword evidence="12" id="KW-0520">NAD</keyword>
<comment type="similarity">
    <text evidence="3">Belongs to the flavoprotein pyridine nucleotide cytochrome reductase family.</text>
</comment>
<evidence type="ECO:0000256" key="2">
    <source>
        <dbReference type="ARBA" id="ARBA00001974"/>
    </source>
</evidence>
<dbReference type="Pfam" id="PF00149">
    <property type="entry name" value="Metallophos"/>
    <property type="match status" value="1"/>
</dbReference>
<dbReference type="GO" id="GO:0016491">
    <property type="term" value="F:oxidoreductase activity"/>
    <property type="evidence" value="ECO:0007669"/>
    <property type="project" value="UniProtKB-KW"/>
</dbReference>
<keyword evidence="13" id="KW-1207">Sterol metabolism</keyword>
<accession>A0A9P9YNH4</accession>
<dbReference type="CDD" id="cd06183">
    <property type="entry name" value="cyt_b5_reduct_like"/>
    <property type="match status" value="1"/>
</dbReference>
<evidence type="ECO:0000256" key="8">
    <source>
        <dbReference type="ARBA" id="ARBA00022827"/>
    </source>
</evidence>
<evidence type="ECO:0000259" key="18">
    <source>
        <dbReference type="PROSITE" id="PS51384"/>
    </source>
</evidence>
<dbReference type="InterPro" id="IPR029052">
    <property type="entry name" value="Metallo-depent_PP-like"/>
</dbReference>
<name>A0A9P9YNH4_9MUSC</name>
<comment type="cofactor">
    <cofactor evidence="2">
        <name>FAD</name>
        <dbReference type="ChEBI" id="CHEBI:57692"/>
    </cofactor>
</comment>
<dbReference type="SUPFAM" id="SSF56300">
    <property type="entry name" value="Metallo-dependent phosphatases"/>
    <property type="match status" value="1"/>
</dbReference>
<evidence type="ECO:0000313" key="19">
    <source>
        <dbReference type="EMBL" id="KAI8040224.1"/>
    </source>
</evidence>
<keyword evidence="4" id="KW-0444">Lipid biosynthesis</keyword>
<dbReference type="Gene3D" id="3.40.50.80">
    <property type="entry name" value="Nucleotide-binding domain of ferredoxin-NADP reductase (FNR) module"/>
    <property type="match status" value="1"/>
</dbReference>
<keyword evidence="8" id="KW-0274">FAD</keyword>
<dbReference type="InterPro" id="IPR001433">
    <property type="entry name" value="OxRdtase_FAD/NAD-bd"/>
</dbReference>
<dbReference type="InterPro" id="IPR006186">
    <property type="entry name" value="Ser/Thr-sp_prot-phosphatase"/>
</dbReference>
<dbReference type="FunFam" id="2.40.30.10:FF:000021">
    <property type="entry name" value="NADH-cytochrome b5 reductase"/>
    <property type="match status" value="1"/>
</dbReference>
<evidence type="ECO:0000256" key="17">
    <source>
        <dbReference type="SAM" id="Phobius"/>
    </source>
</evidence>
<dbReference type="PANTHER" id="PTHR45619">
    <property type="entry name" value="SERINE/THREONINE-PROTEIN PHOSPHATASE PP2A-RELATED"/>
    <property type="match status" value="1"/>
</dbReference>
<dbReference type="InterPro" id="IPR047129">
    <property type="entry name" value="PPA2-like"/>
</dbReference>
<dbReference type="SUPFAM" id="SSF63380">
    <property type="entry name" value="Riboflavin synthase domain-like"/>
    <property type="match status" value="1"/>
</dbReference>
<organism evidence="19 20">
    <name type="scientific">Drosophila gunungcola</name>
    <name type="common">fruit fly</name>
    <dbReference type="NCBI Taxonomy" id="103775"/>
    <lineage>
        <taxon>Eukaryota</taxon>
        <taxon>Metazoa</taxon>
        <taxon>Ecdysozoa</taxon>
        <taxon>Arthropoda</taxon>
        <taxon>Hexapoda</taxon>
        <taxon>Insecta</taxon>
        <taxon>Pterygota</taxon>
        <taxon>Neoptera</taxon>
        <taxon>Endopterygota</taxon>
        <taxon>Diptera</taxon>
        <taxon>Brachycera</taxon>
        <taxon>Muscomorpha</taxon>
        <taxon>Ephydroidea</taxon>
        <taxon>Drosophilidae</taxon>
        <taxon>Drosophila</taxon>
        <taxon>Sophophora</taxon>
    </lineage>
</organism>
<feature type="domain" description="FAD-binding FR-type" evidence="18">
    <location>
        <begin position="328"/>
        <end position="440"/>
    </location>
</feature>
<keyword evidence="9" id="KW-0752">Steroid biosynthesis</keyword>
<evidence type="ECO:0000256" key="13">
    <source>
        <dbReference type="ARBA" id="ARBA00023166"/>
    </source>
</evidence>
<reference evidence="19" key="1">
    <citation type="journal article" date="2023" name="Genome Biol. Evol.">
        <title>Long-read-based Genome Assembly of Drosophila gunungcola Reveals Fewer Chemosensory Genes in Flower-breeding Species.</title>
        <authorList>
            <person name="Negi A."/>
            <person name="Liao B.Y."/>
            <person name="Yeh S.D."/>
        </authorList>
    </citation>
    <scope>NUCLEOTIDE SEQUENCE</scope>
    <source>
        <strain evidence="19">Sukarami</strain>
    </source>
</reference>
<proteinExistence type="inferred from homology"/>
<protein>
    <recommendedName>
        <fullName evidence="16">Serine/threonine-protein phosphatase</fullName>
        <ecNumber evidence="16">3.1.3.16</ecNumber>
    </recommendedName>
</protein>
<evidence type="ECO:0000256" key="14">
    <source>
        <dbReference type="ARBA" id="ARBA00023211"/>
    </source>
</evidence>
<comment type="catalytic activity">
    <reaction evidence="16">
        <text>O-phospho-L-threonyl-[protein] + H2O = L-threonyl-[protein] + phosphate</text>
        <dbReference type="Rhea" id="RHEA:47004"/>
        <dbReference type="Rhea" id="RHEA-COMP:11060"/>
        <dbReference type="Rhea" id="RHEA-COMP:11605"/>
        <dbReference type="ChEBI" id="CHEBI:15377"/>
        <dbReference type="ChEBI" id="CHEBI:30013"/>
        <dbReference type="ChEBI" id="CHEBI:43474"/>
        <dbReference type="ChEBI" id="CHEBI:61977"/>
        <dbReference type="EC" id="3.1.3.16"/>
    </reaction>
</comment>
<evidence type="ECO:0000256" key="12">
    <source>
        <dbReference type="ARBA" id="ARBA00023027"/>
    </source>
</evidence>
<dbReference type="PROSITE" id="PS00125">
    <property type="entry name" value="SER_THR_PHOSPHATASE"/>
    <property type="match status" value="1"/>
</dbReference>
<dbReference type="InterPro" id="IPR004843">
    <property type="entry name" value="Calcineurin-like_PHP"/>
</dbReference>
<dbReference type="PRINTS" id="PR00114">
    <property type="entry name" value="STPHPHTASE"/>
</dbReference>
<dbReference type="Pfam" id="PF00175">
    <property type="entry name" value="NAD_binding_1"/>
    <property type="match status" value="1"/>
</dbReference>
<evidence type="ECO:0000256" key="4">
    <source>
        <dbReference type="ARBA" id="ARBA00022516"/>
    </source>
</evidence>
<dbReference type="SUPFAM" id="SSF52343">
    <property type="entry name" value="Ferredoxin reductase-like, C-terminal NADP-linked domain"/>
    <property type="match status" value="1"/>
</dbReference>
<dbReference type="AlphaFoldDB" id="A0A9P9YNH4"/>
<dbReference type="GO" id="GO:0016126">
    <property type="term" value="P:sterol biosynthetic process"/>
    <property type="evidence" value="ECO:0007669"/>
    <property type="project" value="UniProtKB-KW"/>
</dbReference>
<keyword evidence="17" id="KW-1133">Transmembrane helix</keyword>
<dbReference type="Gene3D" id="2.40.30.10">
    <property type="entry name" value="Translation factors"/>
    <property type="match status" value="1"/>
</dbReference>
<evidence type="ECO:0000256" key="9">
    <source>
        <dbReference type="ARBA" id="ARBA00022955"/>
    </source>
</evidence>
<gene>
    <name evidence="19" type="ORF">M5D96_006163</name>
</gene>
<dbReference type="InterPro" id="IPR017938">
    <property type="entry name" value="Riboflavin_synthase-like_b-brl"/>
</dbReference>
<keyword evidence="20" id="KW-1185">Reference proteome</keyword>
<evidence type="ECO:0000256" key="3">
    <source>
        <dbReference type="ARBA" id="ARBA00006105"/>
    </source>
</evidence>
<dbReference type="FunFam" id="3.40.50.80:FF:000005">
    <property type="entry name" value="NADH-cytochrome b5 reductase"/>
    <property type="match status" value="1"/>
</dbReference>
<dbReference type="Proteomes" id="UP001059596">
    <property type="component" value="Unassembled WGS sequence"/>
</dbReference>
<dbReference type="EMBL" id="JAMKOV010000004">
    <property type="protein sequence ID" value="KAI8040224.1"/>
    <property type="molecule type" value="Genomic_DNA"/>
</dbReference>
<keyword evidence="14" id="KW-0464">Manganese</keyword>
<keyword evidence="17" id="KW-0812">Transmembrane</keyword>
<dbReference type="InterPro" id="IPR008333">
    <property type="entry name" value="Cbr1-like_FAD-bd_dom"/>
</dbReference>
<comment type="cofactor">
    <cofactor evidence="1">
        <name>Mn(2+)</name>
        <dbReference type="ChEBI" id="CHEBI:29035"/>
    </cofactor>
</comment>
<evidence type="ECO:0000256" key="6">
    <source>
        <dbReference type="ARBA" id="ARBA00022723"/>
    </source>
</evidence>